<dbReference type="Pfam" id="PF05056">
    <property type="entry name" value="DUF674"/>
    <property type="match status" value="1"/>
</dbReference>
<comment type="caution">
    <text evidence="1">The sequence shown here is derived from an EMBL/GenBank/DDBJ whole genome shotgun (WGS) entry which is preliminary data.</text>
</comment>
<dbReference type="AlphaFoldDB" id="A0A2K3KGI9"/>
<evidence type="ECO:0000313" key="2">
    <source>
        <dbReference type="Proteomes" id="UP000236291"/>
    </source>
</evidence>
<proteinExistence type="predicted"/>
<reference evidence="1 2" key="2">
    <citation type="journal article" date="2017" name="Front. Plant Sci.">
        <title>Gene Classification and Mining of Molecular Markers Useful in Red Clover (Trifolium pratense) Breeding.</title>
        <authorList>
            <person name="Istvanek J."/>
            <person name="Dluhosova J."/>
            <person name="Dluhos P."/>
            <person name="Patkova L."/>
            <person name="Nedelnik J."/>
            <person name="Repkova J."/>
        </authorList>
    </citation>
    <scope>NUCLEOTIDE SEQUENCE [LARGE SCALE GENOMIC DNA]</scope>
    <source>
        <strain evidence="2">cv. Tatra</strain>
        <tissue evidence="1">Young leaves</tissue>
    </source>
</reference>
<reference evidence="1 2" key="1">
    <citation type="journal article" date="2014" name="Am. J. Bot.">
        <title>Genome assembly and annotation for red clover (Trifolium pratense; Fabaceae).</title>
        <authorList>
            <person name="Istvanek J."/>
            <person name="Jaros M."/>
            <person name="Krenek A."/>
            <person name="Repkova J."/>
        </authorList>
    </citation>
    <scope>NUCLEOTIDE SEQUENCE [LARGE SCALE GENOMIC DNA]</scope>
    <source>
        <strain evidence="2">cv. Tatra</strain>
        <tissue evidence="1">Young leaves</tissue>
    </source>
</reference>
<accession>A0A2K3KGI9</accession>
<gene>
    <name evidence="1" type="ORF">L195_g062585</name>
</gene>
<evidence type="ECO:0000313" key="1">
    <source>
        <dbReference type="EMBL" id="PNX65406.1"/>
    </source>
</evidence>
<organism evidence="1 2">
    <name type="scientific">Trifolium pratense</name>
    <name type="common">Red clover</name>
    <dbReference type="NCBI Taxonomy" id="57577"/>
    <lineage>
        <taxon>Eukaryota</taxon>
        <taxon>Viridiplantae</taxon>
        <taxon>Streptophyta</taxon>
        <taxon>Embryophyta</taxon>
        <taxon>Tracheophyta</taxon>
        <taxon>Spermatophyta</taxon>
        <taxon>Magnoliopsida</taxon>
        <taxon>eudicotyledons</taxon>
        <taxon>Gunneridae</taxon>
        <taxon>Pentapetalae</taxon>
        <taxon>rosids</taxon>
        <taxon>fabids</taxon>
        <taxon>Fabales</taxon>
        <taxon>Fabaceae</taxon>
        <taxon>Papilionoideae</taxon>
        <taxon>50 kb inversion clade</taxon>
        <taxon>NPAAA clade</taxon>
        <taxon>Hologalegina</taxon>
        <taxon>IRL clade</taxon>
        <taxon>Trifolieae</taxon>
        <taxon>Trifolium</taxon>
    </lineage>
</organism>
<protein>
    <recommendedName>
        <fullName evidence="3">DUF674 family protein</fullName>
    </recommendedName>
</protein>
<name>A0A2K3KGI9_TRIPR</name>
<dbReference type="EMBL" id="ASHM01179098">
    <property type="protein sequence ID" value="PNX65406.1"/>
    <property type="molecule type" value="Genomic_DNA"/>
</dbReference>
<feature type="non-terminal residue" evidence="1">
    <location>
        <position position="48"/>
    </location>
</feature>
<sequence length="48" mass="5165">MAAAATNTTQTETSVSLKLLLNEESNKVLFAEAGKDFVDILCSFLTMP</sequence>
<dbReference type="PANTHER" id="PTHR33103:SF102">
    <property type="entry name" value="DUF674 FAMILY PROTEIN"/>
    <property type="match status" value="1"/>
</dbReference>
<dbReference type="Proteomes" id="UP000236291">
    <property type="component" value="Unassembled WGS sequence"/>
</dbReference>
<dbReference type="PANTHER" id="PTHR33103">
    <property type="entry name" value="OS01G0153900 PROTEIN"/>
    <property type="match status" value="1"/>
</dbReference>
<evidence type="ECO:0008006" key="3">
    <source>
        <dbReference type="Google" id="ProtNLM"/>
    </source>
</evidence>
<dbReference type="InterPro" id="IPR007750">
    <property type="entry name" value="DUF674"/>
</dbReference>